<comment type="caution">
    <text evidence="1">The sequence shown here is derived from an EMBL/GenBank/DDBJ whole genome shotgun (WGS) entry which is preliminary data.</text>
</comment>
<keyword evidence="2" id="KW-1185">Reference proteome</keyword>
<evidence type="ECO:0000313" key="2">
    <source>
        <dbReference type="Proteomes" id="UP000790377"/>
    </source>
</evidence>
<gene>
    <name evidence="1" type="ORF">BJ138DRAFT_116454</name>
</gene>
<dbReference type="Proteomes" id="UP000790377">
    <property type="component" value="Unassembled WGS sequence"/>
</dbReference>
<protein>
    <submittedName>
        <fullName evidence="1">Uncharacterized protein</fullName>
    </submittedName>
</protein>
<sequence>MVVVETKTGEAGSDSDSDLPPSYDTLSLQPPHQSTSQAVNTPAIGTSDSTVFNIDDNPRSRSFVDLDKSLPAPPATTGVKQRKSSSWLNSLIPFASSRNAKQIRQSVTAIVHDLVTSPSQPKANADGSTNEILASCAHSCASNDISFSALLQEPSIADHTPIYWAIVQYREELLAALLVHATPLTPLTVSDIRRGCLVTSNQALFHALRLRKSPFHRTDALQAGGLRSATDTLLLGTKPADDVHIRDVGSDGAFIATFEIHMWQKRMRAAGKVMVDFIARGRIWSIYFFSTGPTSSANPGRLKKTAGTWHVAIALLEHSPSTYLDSQLIIEVPGANPRPSSSHANSAPIPRTARGKHHESSYDYNYDGHSSSSGKPPGTPEYSPPSSPRSLRTPPPTHPHRAHTNVNVSPAAGMPILLRFKSGGHKLAYRAPKSGNDAGSNGLPSTKPDTWSEGGMDFTSAVVMPLGEGVGSQLMYDNTQYLTADGTLHARLEARLTKAESSSKDCVIC</sequence>
<accession>A0ACB8AC40</accession>
<evidence type="ECO:0000313" key="1">
    <source>
        <dbReference type="EMBL" id="KAH7910339.1"/>
    </source>
</evidence>
<proteinExistence type="predicted"/>
<organism evidence="1 2">
    <name type="scientific">Hygrophoropsis aurantiaca</name>
    <dbReference type="NCBI Taxonomy" id="72124"/>
    <lineage>
        <taxon>Eukaryota</taxon>
        <taxon>Fungi</taxon>
        <taxon>Dikarya</taxon>
        <taxon>Basidiomycota</taxon>
        <taxon>Agaricomycotina</taxon>
        <taxon>Agaricomycetes</taxon>
        <taxon>Agaricomycetidae</taxon>
        <taxon>Boletales</taxon>
        <taxon>Coniophorineae</taxon>
        <taxon>Hygrophoropsidaceae</taxon>
        <taxon>Hygrophoropsis</taxon>
    </lineage>
</organism>
<dbReference type="EMBL" id="MU267717">
    <property type="protein sequence ID" value="KAH7910339.1"/>
    <property type="molecule type" value="Genomic_DNA"/>
</dbReference>
<name>A0ACB8AC40_9AGAM</name>
<reference evidence="1" key="1">
    <citation type="journal article" date="2021" name="New Phytol.">
        <title>Evolutionary innovations through gain and loss of genes in the ectomycorrhizal Boletales.</title>
        <authorList>
            <person name="Wu G."/>
            <person name="Miyauchi S."/>
            <person name="Morin E."/>
            <person name="Kuo A."/>
            <person name="Drula E."/>
            <person name="Varga T."/>
            <person name="Kohler A."/>
            <person name="Feng B."/>
            <person name="Cao Y."/>
            <person name="Lipzen A."/>
            <person name="Daum C."/>
            <person name="Hundley H."/>
            <person name="Pangilinan J."/>
            <person name="Johnson J."/>
            <person name="Barry K."/>
            <person name="LaButti K."/>
            <person name="Ng V."/>
            <person name="Ahrendt S."/>
            <person name="Min B."/>
            <person name="Choi I.G."/>
            <person name="Park H."/>
            <person name="Plett J.M."/>
            <person name="Magnuson J."/>
            <person name="Spatafora J.W."/>
            <person name="Nagy L.G."/>
            <person name="Henrissat B."/>
            <person name="Grigoriev I.V."/>
            <person name="Yang Z.L."/>
            <person name="Xu J."/>
            <person name="Martin F.M."/>
        </authorList>
    </citation>
    <scope>NUCLEOTIDE SEQUENCE</scope>
    <source>
        <strain evidence="1">ATCC 28755</strain>
    </source>
</reference>